<dbReference type="Proteomes" id="UP000675781">
    <property type="component" value="Unassembled WGS sequence"/>
</dbReference>
<feature type="active site" evidence="7">
    <location>
        <position position="235"/>
    </location>
</feature>
<dbReference type="InterPro" id="IPR018044">
    <property type="entry name" value="Peptidase_S11"/>
</dbReference>
<keyword evidence="3" id="KW-0378">Hydrolase</keyword>
<name>A0A941ENI5_9ACTN</name>
<dbReference type="GO" id="GO:0009002">
    <property type="term" value="F:serine-type D-Ala-D-Ala carboxypeptidase activity"/>
    <property type="evidence" value="ECO:0007669"/>
    <property type="project" value="InterPro"/>
</dbReference>
<evidence type="ECO:0000256" key="10">
    <source>
        <dbReference type="SAM" id="MobiDB-lite"/>
    </source>
</evidence>
<evidence type="ECO:0000313" key="12">
    <source>
        <dbReference type="EMBL" id="MBR7835670.1"/>
    </source>
</evidence>
<evidence type="ECO:0000256" key="3">
    <source>
        <dbReference type="ARBA" id="ARBA00022801"/>
    </source>
</evidence>
<feature type="domain" description="Peptidase S11 D-alanyl-D-alanine carboxypeptidase A N-terminal" evidence="11">
    <location>
        <begin position="162"/>
        <end position="352"/>
    </location>
</feature>
<feature type="region of interest" description="Disordered" evidence="10">
    <location>
        <begin position="1"/>
        <end position="28"/>
    </location>
</feature>
<keyword evidence="4" id="KW-0133">Cell shape</keyword>
<accession>A0A941ENI5</accession>
<evidence type="ECO:0000256" key="8">
    <source>
        <dbReference type="PIRSR" id="PIRSR618044-2"/>
    </source>
</evidence>
<evidence type="ECO:0000256" key="5">
    <source>
        <dbReference type="ARBA" id="ARBA00022984"/>
    </source>
</evidence>
<gene>
    <name evidence="12" type="ORF">KDL01_20510</name>
</gene>
<dbReference type="RefSeq" id="WP_212530161.1">
    <property type="nucleotide sequence ID" value="NZ_JAGSOG010000104.1"/>
</dbReference>
<evidence type="ECO:0000256" key="4">
    <source>
        <dbReference type="ARBA" id="ARBA00022960"/>
    </source>
</evidence>
<keyword evidence="12" id="KW-0121">Carboxypeptidase</keyword>
<dbReference type="SUPFAM" id="SSF56601">
    <property type="entry name" value="beta-lactamase/transpeptidase-like"/>
    <property type="match status" value="1"/>
</dbReference>
<comment type="similarity">
    <text evidence="1 9">Belongs to the peptidase S11 family.</text>
</comment>
<dbReference type="EMBL" id="JAGSOG010000104">
    <property type="protein sequence ID" value="MBR7835670.1"/>
    <property type="molecule type" value="Genomic_DNA"/>
</dbReference>
<feature type="region of interest" description="Disordered" evidence="10">
    <location>
        <begin position="65"/>
        <end position="112"/>
    </location>
</feature>
<dbReference type="GO" id="GO:0008360">
    <property type="term" value="P:regulation of cell shape"/>
    <property type="evidence" value="ECO:0007669"/>
    <property type="project" value="UniProtKB-KW"/>
</dbReference>
<organism evidence="12 13">
    <name type="scientific">Actinospica durhamensis</name>
    <dbReference type="NCBI Taxonomy" id="1508375"/>
    <lineage>
        <taxon>Bacteria</taxon>
        <taxon>Bacillati</taxon>
        <taxon>Actinomycetota</taxon>
        <taxon>Actinomycetes</taxon>
        <taxon>Catenulisporales</taxon>
        <taxon>Actinospicaceae</taxon>
        <taxon>Actinospica</taxon>
    </lineage>
</organism>
<dbReference type="AlphaFoldDB" id="A0A941ENI5"/>
<keyword evidence="2" id="KW-0732">Signal</keyword>
<dbReference type="GO" id="GO:0071555">
    <property type="term" value="P:cell wall organization"/>
    <property type="evidence" value="ECO:0007669"/>
    <property type="project" value="UniProtKB-KW"/>
</dbReference>
<comment type="caution">
    <text evidence="12">The sequence shown here is derived from an EMBL/GenBank/DDBJ whole genome shotgun (WGS) entry which is preliminary data.</text>
</comment>
<dbReference type="PANTHER" id="PTHR21581:SF33">
    <property type="entry name" value="D-ALANYL-D-ALANINE CARBOXYPEPTIDASE DACB"/>
    <property type="match status" value="1"/>
</dbReference>
<evidence type="ECO:0000256" key="1">
    <source>
        <dbReference type="ARBA" id="ARBA00007164"/>
    </source>
</evidence>
<keyword evidence="12" id="KW-0645">Protease</keyword>
<evidence type="ECO:0000256" key="7">
    <source>
        <dbReference type="PIRSR" id="PIRSR618044-1"/>
    </source>
</evidence>
<dbReference type="Gene3D" id="3.40.710.10">
    <property type="entry name" value="DD-peptidase/beta-lactamase superfamily"/>
    <property type="match status" value="1"/>
</dbReference>
<dbReference type="GO" id="GO:0006508">
    <property type="term" value="P:proteolysis"/>
    <property type="evidence" value="ECO:0007669"/>
    <property type="project" value="InterPro"/>
</dbReference>
<feature type="active site" description="Acyl-ester intermediate" evidence="7">
    <location>
        <position position="168"/>
    </location>
</feature>
<evidence type="ECO:0000256" key="6">
    <source>
        <dbReference type="ARBA" id="ARBA00023316"/>
    </source>
</evidence>
<evidence type="ECO:0000256" key="2">
    <source>
        <dbReference type="ARBA" id="ARBA00022729"/>
    </source>
</evidence>
<protein>
    <submittedName>
        <fullName evidence="12">D-alanyl-D-alanine carboxypeptidase</fullName>
    </submittedName>
</protein>
<evidence type="ECO:0000259" key="11">
    <source>
        <dbReference type="Pfam" id="PF00768"/>
    </source>
</evidence>
<dbReference type="Pfam" id="PF00768">
    <property type="entry name" value="Peptidase_S11"/>
    <property type="match status" value="1"/>
</dbReference>
<dbReference type="InterPro" id="IPR001967">
    <property type="entry name" value="Peptidase_S11_N"/>
</dbReference>
<keyword evidence="13" id="KW-1185">Reference proteome</keyword>
<feature type="binding site" evidence="8">
    <location>
        <position position="337"/>
    </location>
    <ligand>
        <name>substrate</name>
    </ligand>
</feature>
<dbReference type="GO" id="GO:0009252">
    <property type="term" value="P:peptidoglycan biosynthetic process"/>
    <property type="evidence" value="ECO:0007669"/>
    <property type="project" value="UniProtKB-KW"/>
</dbReference>
<keyword evidence="5" id="KW-0573">Peptidoglycan synthesis</keyword>
<feature type="active site" description="Proton acceptor" evidence="7">
    <location>
        <position position="171"/>
    </location>
</feature>
<evidence type="ECO:0000256" key="9">
    <source>
        <dbReference type="RuleBase" id="RU004016"/>
    </source>
</evidence>
<keyword evidence="6" id="KW-0961">Cell wall biogenesis/degradation</keyword>
<proteinExistence type="inferred from homology"/>
<reference evidence="12" key="1">
    <citation type="submission" date="2021-04" db="EMBL/GenBank/DDBJ databases">
        <title>Genome based classification of Actinospica acidithermotolerans sp. nov., an actinobacterium isolated from an Indonesian hot spring.</title>
        <authorList>
            <person name="Kusuma A.B."/>
            <person name="Putra K.E."/>
            <person name="Nafisah S."/>
            <person name="Loh J."/>
            <person name="Nouioui I."/>
            <person name="Goodfellow M."/>
        </authorList>
    </citation>
    <scope>NUCLEOTIDE SEQUENCE</scope>
    <source>
        <strain evidence="12">CSCA 57</strain>
    </source>
</reference>
<evidence type="ECO:0000313" key="13">
    <source>
        <dbReference type="Proteomes" id="UP000675781"/>
    </source>
</evidence>
<dbReference type="PRINTS" id="PR00725">
    <property type="entry name" value="DADACBPTASE1"/>
</dbReference>
<dbReference type="InterPro" id="IPR012338">
    <property type="entry name" value="Beta-lactam/transpept-like"/>
</dbReference>
<dbReference type="PANTHER" id="PTHR21581">
    <property type="entry name" value="D-ALANYL-D-ALANINE CARBOXYPEPTIDASE"/>
    <property type="match status" value="1"/>
</dbReference>
<sequence length="466" mass="46539">MSTPPSSQPAHARRTPTPQPGHGRRSTVIATATGAAVVVGCAVLLAPSPATSPTAAALAASSATPTDSAAPSAAASASGSTAGSTDVTDTGSGVPSATASDSLSASPSATASTTAATHPATLLISAHQTVPGASALTWPKQGQARIDVDGYGSLGSYGPVTTAQSIASVTKTMTAYLILRDHPLSPGQQGPVITLTAADVAAYNYDVSQNMSSVPVKAGEQLTENEALQALMLASADNIADVLAHWDIGTATDTKFVAEMNAQAAALGMTHTHYTDASGYDPGSSSTAPDQILLARNAMFISYFAGLVDQSSASIPVAGTITNYNSLLGYEGVDGIKTGSTSQAGGCLLFNADVTLDGRPVSITGAVLGQDAPSGQELGVGMAAAKALIASAEAEITTRTLIPAGTAVATLTRSDGTAQTLTTAQNFNIVAWPGEPVTLKITGFTAMPVLQAYASNGRLLGTVALH</sequence>